<gene>
    <name evidence="2" type="ORF">LIER_37149</name>
</gene>
<proteinExistence type="predicted"/>
<protein>
    <submittedName>
        <fullName evidence="2">Uncharacterized protein</fullName>
    </submittedName>
</protein>
<comment type="caution">
    <text evidence="2">The sequence shown here is derived from an EMBL/GenBank/DDBJ whole genome shotgun (WGS) entry which is preliminary data.</text>
</comment>
<reference evidence="2 3" key="1">
    <citation type="submission" date="2024-01" db="EMBL/GenBank/DDBJ databases">
        <title>The complete chloroplast genome sequence of Lithospermum erythrorhizon: insights into the phylogenetic relationship among Boraginaceae species and the maternal lineages of purple gromwells.</title>
        <authorList>
            <person name="Okada T."/>
            <person name="Watanabe K."/>
        </authorList>
    </citation>
    <scope>NUCLEOTIDE SEQUENCE [LARGE SCALE GENOMIC DNA]</scope>
</reference>
<dbReference type="Proteomes" id="UP001454036">
    <property type="component" value="Unassembled WGS sequence"/>
</dbReference>
<feature type="region of interest" description="Disordered" evidence="1">
    <location>
        <begin position="64"/>
        <end position="84"/>
    </location>
</feature>
<dbReference type="EMBL" id="BAABME010017586">
    <property type="protein sequence ID" value="GAA0150625.1"/>
    <property type="molecule type" value="Genomic_DNA"/>
</dbReference>
<evidence type="ECO:0000313" key="2">
    <source>
        <dbReference type="EMBL" id="GAA0150625.1"/>
    </source>
</evidence>
<evidence type="ECO:0000313" key="3">
    <source>
        <dbReference type="Proteomes" id="UP001454036"/>
    </source>
</evidence>
<evidence type="ECO:0000256" key="1">
    <source>
        <dbReference type="SAM" id="MobiDB-lite"/>
    </source>
</evidence>
<accession>A0AAV3PG37</accession>
<keyword evidence="3" id="KW-1185">Reference proteome</keyword>
<sequence length="84" mass="9268">MDKVQGLFPPMMNGPSPSPDLPPISDIPWWAWLSPAQAPSTINYQLPLLLMPCLHAVFPPTTSPHTYQNASSINQSPEAYPLKQ</sequence>
<organism evidence="2 3">
    <name type="scientific">Lithospermum erythrorhizon</name>
    <name type="common">Purple gromwell</name>
    <name type="synonym">Lithospermum officinale var. erythrorhizon</name>
    <dbReference type="NCBI Taxonomy" id="34254"/>
    <lineage>
        <taxon>Eukaryota</taxon>
        <taxon>Viridiplantae</taxon>
        <taxon>Streptophyta</taxon>
        <taxon>Embryophyta</taxon>
        <taxon>Tracheophyta</taxon>
        <taxon>Spermatophyta</taxon>
        <taxon>Magnoliopsida</taxon>
        <taxon>eudicotyledons</taxon>
        <taxon>Gunneridae</taxon>
        <taxon>Pentapetalae</taxon>
        <taxon>asterids</taxon>
        <taxon>lamiids</taxon>
        <taxon>Boraginales</taxon>
        <taxon>Boraginaceae</taxon>
        <taxon>Boraginoideae</taxon>
        <taxon>Lithospermeae</taxon>
        <taxon>Lithospermum</taxon>
    </lineage>
</organism>
<name>A0AAV3PG37_LITER</name>
<dbReference type="AlphaFoldDB" id="A0AAV3PG37"/>
<feature type="compositionally biased region" description="Polar residues" evidence="1">
    <location>
        <begin position="64"/>
        <end position="77"/>
    </location>
</feature>